<evidence type="ECO:0000256" key="6">
    <source>
        <dbReference type="ARBA" id="ARBA00022824"/>
    </source>
</evidence>
<evidence type="ECO:0000256" key="5">
    <source>
        <dbReference type="ARBA" id="ARBA00022692"/>
    </source>
</evidence>
<evidence type="ECO:0000313" key="17">
    <source>
        <dbReference type="EMBL" id="CAK0780190.1"/>
    </source>
</evidence>
<evidence type="ECO:0000256" key="14">
    <source>
        <dbReference type="ARBA" id="ARBA00038965"/>
    </source>
</evidence>
<evidence type="ECO:0000256" key="13">
    <source>
        <dbReference type="ARBA" id="ARBA00038302"/>
    </source>
</evidence>
<comment type="cofactor">
    <cofactor evidence="1 16">
        <name>pyridoxal 5'-phosphate</name>
        <dbReference type="ChEBI" id="CHEBI:597326"/>
    </cofactor>
</comment>
<sequence length="613" mass="66205">MEQLKQGLSGAQEHVHRAVQSATPIVNDALGKMQHFMAPYILQARSFADNHAAPAMHRVQPFMQQVQARIQKGFQHSTASIDASLHGLQPWQVAAVTAVVVLLTLWALTWLQAAFAEVRETGFVQSLIDFLKTLPGIRGLVKREHTKMMVKLRASINKSLLNGGEQHLQLPKKGLPAQQIISSLEKRGQHDVPFDEGASTVSGTLYLSGEAHCALLNDVYTRFSHTNPMHADVFPSVRQMELEVLAMTAAMVGGGPEGDPEVCGAMTSGGTESILTAVKASRDYMRAKRGIKHPEMVVGQSAHAAFFKAAEYFKVKLVVVPVGKDMRVTAAAVARALTRNTVLVVASSPCFPHGVIDDVEGIAQVASKAGVCCHTDACLGGFVLPFAHKLGYPVPAWDFSVPGVTSMSLDSHKFGMAHKGTSVVLYRSKGIRRYQYTRITDWSGGLYISPGFAGSRSGALISTAWASMIHQGEEGYLRITDQMMKAAGAFAKGLQQIEGLQLAGSPAMTVVAFRASKPRALNIYALNDLMSQRGWHLSALQLPPALHMCFTGQHASIVDSLLKDLQECVDILQKDSTGIKDGMAPIYGLASVSPDRKIIGEFLVAYQDVLLSG</sequence>
<keyword evidence="6" id="KW-0256">Endoplasmic reticulum</keyword>
<keyword evidence="10" id="KW-0443">Lipid metabolism</keyword>
<dbReference type="Pfam" id="PF00282">
    <property type="entry name" value="Pyridoxal_deC"/>
    <property type="match status" value="1"/>
</dbReference>
<keyword evidence="5" id="KW-0812">Transmembrane</keyword>
<evidence type="ECO:0000256" key="15">
    <source>
        <dbReference type="ARBA" id="ARBA00042568"/>
    </source>
</evidence>
<comment type="pathway">
    <text evidence="4">Sphingolipid metabolism.</text>
</comment>
<keyword evidence="7 16" id="KW-0663">Pyridoxal phosphate</keyword>
<keyword evidence="8" id="KW-0746">Sphingolipid metabolism</keyword>
<accession>A0AAV1I636</accession>
<keyword evidence="12" id="KW-0456">Lyase</keyword>
<dbReference type="Proteomes" id="UP001314263">
    <property type="component" value="Unassembled WGS sequence"/>
</dbReference>
<evidence type="ECO:0000256" key="11">
    <source>
        <dbReference type="ARBA" id="ARBA00023136"/>
    </source>
</evidence>
<dbReference type="Gene3D" id="3.90.1150.10">
    <property type="entry name" value="Aspartate Aminotransferase, domain 1"/>
    <property type="match status" value="1"/>
</dbReference>
<dbReference type="Gene3D" id="6.10.140.2150">
    <property type="match status" value="1"/>
</dbReference>
<evidence type="ECO:0000256" key="16">
    <source>
        <dbReference type="PIRSR" id="PIRSR602129-50"/>
    </source>
</evidence>
<dbReference type="GO" id="GO:0030149">
    <property type="term" value="P:sphingolipid catabolic process"/>
    <property type="evidence" value="ECO:0007669"/>
    <property type="project" value="TreeGrafter"/>
</dbReference>
<organism evidence="17 18">
    <name type="scientific">Coccomyxa viridis</name>
    <dbReference type="NCBI Taxonomy" id="1274662"/>
    <lineage>
        <taxon>Eukaryota</taxon>
        <taxon>Viridiplantae</taxon>
        <taxon>Chlorophyta</taxon>
        <taxon>core chlorophytes</taxon>
        <taxon>Trebouxiophyceae</taxon>
        <taxon>Trebouxiophyceae incertae sedis</taxon>
        <taxon>Coccomyxaceae</taxon>
        <taxon>Coccomyxa</taxon>
    </lineage>
</organism>
<reference evidence="17 18" key="1">
    <citation type="submission" date="2023-10" db="EMBL/GenBank/DDBJ databases">
        <authorList>
            <person name="Maclean D."/>
            <person name="Macfadyen A."/>
        </authorList>
    </citation>
    <scope>NUCLEOTIDE SEQUENCE [LARGE SCALE GENOMIC DNA]</scope>
</reference>
<comment type="similarity">
    <text evidence="13">Belongs to the group II decarboxylase family. Sphingosine-1-phosphate lyase subfamily.</text>
</comment>
<comment type="subcellular location">
    <subcellularLocation>
        <location evidence="2">Endoplasmic reticulum membrane</location>
        <topology evidence="2">Single-pass membrane protein</topology>
    </subcellularLocation>
</comment>
<comment type="pathway">
    <text evidence="3">Lipid metabolism; sphingolipid metabolism.</text>
</comment>
<evidence type="ECO:0000256" key="8">
    <source>
        <dbReference type="ARBA" id="ARBA00022919"/>
    </source>
</evidence>
<dbReference type="EMBL" id="CAUYUE010000006">
    <property type="protein sequence ID" value="CAK0780190.1"/>
    <property type="molecule type" value="Genomic_DNA"/>
</dbReference>
<evidence type="ECO:0000256" key="4">
    <source>
        <dbReference type="ARBA" id="ARBA00004991"/>
    </source>
</evidence>
<protein>
    <recommendedName>
        <fullName evidence="14">sphinganine-1-phosphate aldolase</fullName>
        <ecNumber evidence="14">4.1.2.27</ecNumber>
    </recommendedName>
    <alternativeName>
        <fullName evidence="15">Sphingosine-1-phosphate aldolase</fullName>
    </alternativeName>
</protein>
<proteinExistence type="inferred from homology"/>
<evidence type="ECO:0000256" key="12">
    <source>
        <dbReference type="ARBA" id="ARBA00023239"/>
    </source>
</evidence>
<dbReference type="GO" id="GO:0005789">
    <property type="term" value="C:endoplasmic reticulum membrane"/>
    <property type="evidence" value="ECO:0007669"/>
    <property type="project" value="UniProtKB-SubCell"/>
</dbReference>
<name>A0AAV1I636_9CHLO</name>
<dbReference type="GO" id="GO:0008117">
    <property type="term" value="F:sphinganine-1-phosphate aldolase activity"/>
    <property type="evidence" value="ECO:0007669"/>
    <property type="project" value="UniProtKB-EC"/>
</dbReference>
<evidence type="ECO:0000256" key="3">
    <source>
        <dbReference type="ARBA" id="ARBA00004760"/>
    </source>
</evidence>
<keyword evidence="11" id="KW-0472">Membrane</keyword>
<dbReference type="PANTHER" id="PTHR42735:SF6">
    <property type="entry name" value="SPHINGOSINE-1-PHOSPHATE LYASE 1"/>
    <property type="match status" value="1"/>
</dbReference>
<dbReference type="PANTHER" id="PTHR42735">
    <property type="match status" value="1"/>
</dbReference>
<evidence type="ECO:0000256" key="7">
    <source>
        <dbReference type="ARBA" id="ARBA00022898"/>
    </source>
</evidence>
<dbReference type="InterPro" id="IPR050477">
    <property type="entry name" value="GrpII_AminoAcid_Decarb"/>
</dbReference>
<evidence type="ECO:0000256" key="2">
    <source>
        <dbReference type="ARBA" id="ARBA00004389"/>
    </source>
</evidence>
<dbReference type="GO" id="GO:0019752">
    <property type="term" value="P:carboxylic acid metabolic process"/>
    <property type="evidence" value="ECO:0007669"/>
    <property type="project" value="InterPro"/>
</dbReference>
<evidence type="ECO:0000256" key="10">
    <source>
        <dbReference type="ARBA" id="ARBA00023098"/>
    </source>
</evidence>
<dbReference type="Gene3D" id="3.40.640.10">
    <property type="entry name" value="Type I PLP-dependent aspartate aminotransferase-like (Major domain)"/>
    <property type="match status" value="1"/>
</dbReference>
<evidence type="ECO:0000256" key="9">
    <source>
        <dbReference type="ARBA" id="ARBA00022989"/>
    </source>
</evidence>
<comment type="caution">
    <text evidence="17">The sequence shown here is derived from an EMBL/GenBank/DDBJ whole genome shotgun (WGS) entry which is preliminary data.</text>
</comment>
<evidence type="ECO:0000256" key="1">
    <source>
        <dbReference type="ARBA" id="ARBA00001933"/>
    </source>
</evidence>
<gene>
    <name evidence="17" type="ORF">CVIRNUC_004963</name>
</gene>
<dbReference type="InterPro" id="IPR015422">
    <property type="entry name" value="PyrdxlP-dep_Trfase_small"/>
</dbReference>
<dbReference type="InterPro" id="IPR015424">
    <property type="entry name" value="PyrdxlP-dep_Trfase"/>
</dbReference>
<dbReference type="InterPro" id="IPR015421">
    <property type="entry name" value="PyrdxlP-dep_Trfase_major"/>
</dbReference>
<dbReference type="GO" id="GO:0030170">
    <property type="term" value="F:pyridoxal phosphate binding"/>
    <property type="evidence" value="ECO:0007669"/>
    <property type="project" value="InterPro"/>
</dbReference>
<dbReference type="InterPro" id="IPR002129">
    <property type="entry name" value="PyrdxlP-dep_de-COase"/>
</dbReference>
<dbReference type="SUPFAM" id="SSF53383">
    <property type="entry name" value="PLP-dependent transferases"/>
    <property type="match status" value="1"/>
</dbReference>
<feature type="modified residue" description="N6-(pyridoxal phosphate)lysine" evidence="16">
    <location>
        <position position="413"/>
    </location>
</feature>
<keyword evidence="18" id="KW-1185">Reference proteome</keyword>
<dbReference type="FunFam" id="3.40.640.10:FF:000020">
    <property type="entry name" value="sphingosine-1-phosphate lyase 1"/>
    <property type="match status" value="1"/>
</dbReference>
<dbReference type="EC" id="4.1.2.27" evidence="14"/>
<dbReference type="AlphaFoldDB" id="A0AAV1I636"/>
<evidence type="ECO:0000313" key="18">
    <source>
        <dbReference type="Proteomes" id="UP001314263"/>
    </source>
</evidence>
<keyword evidence="9" id="KW-1133">Transmembrane helix</keyword>